<feature type="region of interest" description="Disordered" evidence="4">
    <location>
        <begin position="1"/>
        <end position="57"/>
    </location>
</feature>
<dbReference type="InterPro" id="IPR017871">
    <property type="entry name" value="ABC_transporter-like_CS"/>
</dbReference>
<proteinExistence type="predicted"/>
<dbReference type="PANTHER" id="PTHR43023:SF3">
    <property type="entry name" value="PROTEIN TRIGALACTOSYLDIACYLGLYCEROL 3, CHLOROPLASTIC"/>
    <property type="match status" value="1"/>
</dbReference>
<dbReference type="GO" id="GO:0016887">
    <property type="term" value="F:ATP hydrolysis activity"/>
    <property type="evidence" value="ECO:0007669"/>
    <property type="project" value="InterPro"/>
</dbReference>
<dbReference type="PATRIC" id="fig|1666911.3.peg.2542"/>
<keyword evidence="3" id="KW-0067">ATP-binding</keyword>
<dbReference type="SMART" id="SM00382">
    <property type="entry name" value="AAA"/>
    <property type="match status" value="1"/>
</dbReference>
<organism evidence="6 7">
    <name type="scientific">Phormidesmis priestleyi Ana</name>
    <dbReference type="NCBI Taxonomy" id="1666911"/>
    <lineage>
        <taxon>Bacteria</taxon>
        <taxon>Bacillati</taxon>
        <taxon>Cyanobacteriota</taxon>
        <taxon>Cyanophyceae</taxon>
        <taxon>Leptolyngbyales</taxon>
        <taxon>Leptolyngbyaceae</taxon>
        <taxon>Phormidesmis</taxon>
    </lineage>
</organism>
<evidence type="ECO:0000313" key="7">
    <source>
        <dbReference type="Proteomes" id="UP000050465"/>
    </source>
</evidence>
<dbReference type="PROSITE" id="PS50893">
    <property type="entry name" value="ABC_TRANSPORTER_2"/>
    <property type="match status" value="1"/>
</dbReference>
<dbReference type="EMBL" id="LJZR01000001">
    <property type="protein sequence ID" value="KPQ37617.1"/>
    <property type="molecule type" value="Genomic_DNA"/>
</dbReference>
<evidence type="ECO:0000256" key="4">
    <source>
        <dbReference type="SAM" id="MobiDB-lite"/>
    </source>
</evidence>
<protein>
    <submittedName>
        <fullName evidence="6">ABC-type phospholipid uptake system ATPase component MlaF</fullName>
    </submittedName>
</protein>
<evidence type="ECO:0000256" key="2">
    <source>
        <dbReference type="ARBA" id="ARBA00022741"/>
    </source>
</evidence>
<dbReference type="InterPro" id="IPR027417">
    <property type="entry name" value="P-loop_NTPase"/>
</dbReference>
<dbReference type="PROSITE" id="PS00211">
    <property type="entry name" value="ABC_TRANSPORTER_1"/>
    <property type="match status" value="1"/>
</dbReference>
<dbReference type="InterPro" id="IPR003439">
    <property type="entry name" value="ABC_transporter-like_ATP-bd"/>
</dbReference>
<comment type="caution">
    <text evidence="6">The sequence shown here is derived from an EMBL/GenBank/DDBJ whole genome shotgun (WGS) entry which is preliminary data.</text>
</comment>
<dbReference type="Proteomes" id="UP000050465">
    <property type="component" value="Unassembled WGS sequence"/>
</dbReference>
<keyword evidence="2" id="KW-0547">Nucleotide-binding</keyword>
<dbReference type="Gene3D" id="3.40.50.300">
    <property type="entry name" value="P-loop containing nucleotide triphosphate hydrolases"/>
    <property type="match status" value="1"/>
</dbReference>
<reference evidence="6 7" key="1">
    <citation type="submission" date="2015-09" db="EMBL/GenBank/DDBJ databases">
        <title>Identification and resolution of microdiversity through metagenomic sequencing of parallel consortia.</title>
        <authorList>
            <person name="Nelson W.C."/>
            <person name="Romine M.F."/>
            <person name="Lindemann S.R."/>
        </authorList>
    </citation>
    <scope>NUCLEOTIDE SEQUENCE [LARGE SCALE GENOMIC DNA]</scope>
    <source>
        <strain evidence="6">Ana</strain>
    </source>
</reference>
<dbReference type="InterPro" id="IPR003593">
    <property type="entry name" value="AAA+_ATPase"/>
</dbReference>
<dbReference type="AlphaFoldDB" id="A0A0P8BU69"/>
<feature type="compositionally biased region" description="Low complexity" evidence="4">
    <location>
        <begin position="1"/>
        <end position="12"/>
    </location>
</feature>
<evidence type="ECO:0000313" key="6">
    <source>
        <dbReference type="EMBL" id="KPQ37617.1"/>
    </source>
</evidence>
<evidence type="ECO:0000259" key="5">
    <source>
        <dbReference type="PROSITE" id="PS50893"/>
    </source>
</evidence>
<name>A0A0P8BU69_9CYAN</name>
<evidence type="ECO:0000256" key="1">
    <source>
        <dbReference type="ARBA" id="ARBA00022448"/>
    </source>
</evidence>
<keyword evidence="1" id="KW-0813">Transport</keyword>
<accession>A0A0P8BU69</accession>
<evidence type="ECO:0000256" key="3">
    <source>
        <dbReference type="ARBA" id="ARBA00022840"/>
    </source>
</evidence>
<dbReference type="GO" id="GO:0005524">
    <property type="term" value="F:ATP binding"/>
    <property type="evidence" value="ECO:0007669"/>
    <property type="project" value="UniProtKB-KW"/>
</dbReference>
<dbReference type="CDD" id="cd03261">
    <property type="entry name" value="ABC_Org_Solvent_Resistant"/>
    <property type="match status" value="1"/>
</dbReference>
<dbReference type="Pfam" id="PF00005">
    <property type="entry name" value="ABC_tran"/>
    <property type="match status" value="1"/>
</dbReference>
<dbReference type="STRING" id="1666911.HLUCCA11_00790"/>
<dbReference type="PANTHER" id="PTHR43023">
    <property type="entry name" value="PROTEIN TRIGALACTOSYLDIACYLGLYCEROL 3, CHLOROPLASTIC"/>
    <property type="match status" value="1"/>
</dbReference>
<dbReference type="SUPFAM" id="SSF52540">
    <property type="entry name" value="P-loop containing nucleoside triphosphate hydrolases"/>
    <property type="match status" value="1"/>
</dbReference>
<gene>
    <name evidence="6" type="primary">mlaF</name>
    <name evidence="6" type="ORF">HLUCCA11_00790</name>
</gene>
<feature type="domain" description="ABC transporter" evidence="5">
    <location>
        <begin position="63"/>
        <end position="305"/>
    </location>
</feature>
<sequence>MAQPQSSQSDPSAGRPINQARPYGEARSLFSKVAVPVKPGQTTNGSGGETAAGEPTAGATPLVELRGISKQFGGNPVLKQIDFTVNAGEAIAIIGPSGTGKSTILRIVAGLLAPDAGEVWVGGQRRLGLVEDSPDSLGIGMVFQQAALFDSLTVAENVGFLLYQHTRLPDREIKQLVVEALARVGLPDISTRYPAELSGGMRKRVSFARAVMSNPYNPTDHPNLLLYDEPTAGLDPIASTLIEDLIRHVHNDNGCGAYLIVTHQESTIRRTADRVLFLHDGLVQWVGKVDEIDTTDNPFVRQFFSAKTEGPIHVTG</sequence>